<feature type="region of interest" description="Disordered" evidence="1">
    <location>
        <begin position="147"/>
        <end position="174"/>
    </location>
</feature>
<accession>A0A426YZA5</accession>
<dbReference type="EMBL" id="AMZH03009346">
    <property type="protein sequence ID" value="RRT57058.1"/>
    <property type="molecule type" value="Genomic_DNA"/>
</dbReference>
<reference evidence="2 3" key="1">
    <citation type="journal article" date="2014" name="Agronomy (Basel)">
        <title>A Draft Genome Sequence for Ensete ventricosum, the Drought-Tolerant Tree Against Hunger.</title>
        <authorList>
            <person name="Harrison J."/>
            <person name="Moore K.A."/>
            <person name="Paszkiewicz K."/>
            <person name="Jones T."/>
            <person name="Grant M."/>
            <person name="Ambacheew D."/>
            <person name="Muzemil S."/>
            <person name="Studholme D.J."/>
        </authorList>
    </citation>
    <scope>NUCLEOTIDE SEQUENCE [LARGE SCALE GENOMIC DNA]</scope>
</reference>
<gene>
    <name evidence="2" type="ORF">B296_00021691</name>
</gene>
<protein>
    <submittedName>
        <fullName evidence="2">Uncharacterized protein</fullName>
    </submittedName>
</protein>
<dbReference type="Proteomes" id="UP000287651">
    <property type="component" value="Unassembled WGS sequence"/>
</dbReference>
<evidence type="ECO:0000313" key="2">
    <source>
        <dbReference type="EMBL" id="RRT57058.1"/>
    </source>
</evidence>
<comment type="caution">
    <text evidence="2">The sequence shown here is derived from an EMBL/GenBank/DDBJ whole genome shotgun (WGS) entry which is preliminary data.</text>
</comment>
<evidence type="ECO:0000313" key="3">
    <source>
        <dbReference type="Proteomes" id="UP000287651"/>
    </source>
</evidence>
<organism evidence="2 3">
    <name type="scientific">Ensete ventricosum</name>
    <name type="common">Abyssinian banana</name>
    <name type="synonym">Musa ensete</name>
    <dbReference type="NCBI Taxonomy" id="4639"/>
    <lineage>
        <taxon>Eukaryota</taxon>
        <taxon>Viridiplantae</taxon>
        <taxon>Streptophyta</taxon>
        <taxon>Embryophyta</taxon>
        <taxon>Tracheophyta</taxon>
        <taxon>Spermatophyta</taxon>
        <taxon>Magnoliopsida</taxon>
        <taxon>Liliopsida</taxon>
        <taxon>Zingiberales</taxon>
        <taxon>Musaceae</taxon>
        <taxon>Ensete</taxon>
    </lineage>
</organism>
<name>A0A426YZA5_ENSVE</name>
<dbReference type="AlphaFoldDB" id="A0A426YZA5"/>
<sequence>MGKPPRWRLNRPYHIMHAAQLGARIAPPRYPETTSATHPPWTLSKLEIFQQTTSITKVKVRVVQLLLQLPARLFGITKLCLQVVDLSFEASNSLLDSSHRLQPNAPYNFSDLGPKADHFVVHNTNDSTRVMDAFDQSHRIMLILPNGKDEPTTIKEGRLPRKEQQRQEPYPDQLLGHSIDQHLKRGSVDSSPELSSALAPSDQIRLEFFSVDQWPCKGVYRSLSGISIIRRAWKPSSLSPTRL</sequence>
<evidence type="ECO:0000256" key="1">
    <source>
        <dbReference type="SAM" id="MobiDB-lite"/>
    </source>
</evidence>
<proteinExistence type="predicted"/>
<feature type="compositionally biased region" description="Basic and acidic residues" evidence="1">
    <location>
        <begin position="147"/>
        <end position="166"/>
    </location>
</feature>